<dbReference type="AlphaFoldDB" id="A0AAJ6NTA4"/>
<keyword evidence="2" id="KW-1185">Reference proteome</keyword>
<evidence type="ECO:0000313" key="1">
    <source>
        <dbReference type="EMBL" id="WGV26121.1"/>
    </source>
</evidence>
<accession>A0AAJ6NTA4</accession>
<reference evidence="1 2" key="1">
    <citation type="journal article" date="2023" name="Limnol Oceanogr Lett">
        <title>Environmental adaptations by the intertidal Antarctic cyanobacterium Halotia branconii CENA392 as revealed using long-read genome sequencing.</title>
        <authorList>
            <person name="Dextro R.B."/>
            <person name="Delbaje E."/>
            <person name="Freitas P.N.N."/>
            <person name="Geraldes V."/>
            <person name="Pinto E."/>
            <person name="Long P.F."/>
            <person name="Fiore M.F."/>
        </authorList>
    </citation>
    <scope>NUCLEOTIDE SEQUENCE [LARGE SCALE GENOMIC DNA]</scope>
    <source>
        <strain evidence="1 2">CENA392</strain>
    </source>
</reference>
<dbReference type="KEGG" id="hbq:QI031_00970"/>
<organism evidence="1 2">
    <name type="scientific">Halotia branconii CENA392</name>
    <dbReference type="NCBI Taxonomy" id="1539056"/>
    <lineage>
        <taxon>Bacteria</taxon>
        <taxon>Bacillati</taxon>
        <taxon>Cyanobacteriota</taxon>
        <taxon>Cyanophyceae</taxon>
        <taxon>Nostocales</taxon>
        <taxon>Nodulariaceae</taxon>
        <taxon>Halotia</taxon>
    </lineage>
</organism>
<dbReference type="RefSeq" id="WP_281483376.1">
    <property type="nucleotide sequence ID" value="NZ_CP124543.1"/>
</dbReference>
<name>A0AAJ6NTA4_9CYAN</name>
<evidence type="ECO:0000313" key="2">
    <source>
        <dbReference type="Proteomes" id="UP001223520"/>
    </source>
</evidence>
<protein>
    <submittedName>
        <fullName evidence="1">Uncharacterized protein</fullName>
    </submittedName>
</protein>
<dbReference type="EMBL" id="CP124543">
    <property type="protein sequence ID" value="WGV26121.1"/>
    <property type="molecule type" value="Genomic_DNA"/>
</dbReference>
<dbReference type="Proteomes" id="UP001223520">
    <property type="component" value="Chromosome"/>
</dbReference>
<proteinExistence type="predicted"/>
<sequence length="82" mass="9327">MTLYDPDQSGQKALEKLRVAATSASLTLETAQRDYAQAQIEVYKWLKRYKLALESLKETTTSSSSTVVNLELESLRKQLEQM</sequence>
<gene>
    <name evidence="1" type="ORF">QI031_00970</name>
</gene>